<dbReference type="Gene3D" id="3.20.20.140">
    <property type="entry name" value="Metal-dependent hydrolases"/>
    <property type="match status" value="1"/>
</dbReference>
<dbReference type="EMBL" id="CP002046">
    <property type="protein sequence ID" value="EAP85968.1"/>
    <property type="molecule type" value="Genomic_DNA"/>
</dbReference>
<dbReference type="InterPro" id="IPR004722">
    <property type="entry name" value="DHOase"/>
</dbReference>
<sequence length="439" mass="48053">MEMVCYFCTTISLYRNTSLKIPEMTILIKSAKIIDPKSAFHNKQVDILVENGTIKTIAETITTSADTVVKLENLHLSQGWFDSSVSFGEPGYEERETIANGLNVAGKSGFTDIVLNPKTNPIVDTSSLVVAITNKAQLHAVALHICGALTKHSKGVDLAELYDMHKHGAITFGDYKHAITNANLLKIALLYAQNFNGLVQSYPQDNQIAGKGLVNEHHNSTLYGLKGIPSLAEELQITRDLFILEYTGGKLHIPTITTAKSVELIKDAKAKGLDITCSVSVNHLLLTDDKLEEFESNYKLQPPLRTATDVDALRKGLKDGTIDMVTSDHQPIDIEHKKTEFENASYGSIGLETAFGALKTIFTTEEIVNFLTRGKQRFNIKTSEIKEGNKANFSLFNPEGSSTFTEKNVLSTSKNSALLGTTLKGTVYGIVSQGDILLN</sequence>
<feature type="domain" description="Dihydroorotase catalytic" evidence="2">
    <location>
        <begin position="79"/>
        <end position="259"/>
    </location>
</feature>
<dbReference type="eggNOG" id="COG0044">
    <property type="taxonomic scope" value="Bacteria"/>
</dbReference>
<evidence type="ECO:0000313" key="4">
    <source>
        <dbReference type="Proteomes" id="UP000002297"/>
    </source>
</evidence>
<dbReference type="Proteomes" id="UP000002297">
    <property type="component" value="Chromosome"/>
</dbReference>
<dbReference type="InterPro" id="IPR024403">
    <property type="entry name" value="DHOase_cat"/>
</dbReference>
<dbReference type="InterPro" id="IPR032466">
    <property type="entry name" value="Metal_Hydrolase"/>
</dbReference>
<dbReference type="KEGG" id="cat:CA2559_08046"/>
<dbReference type="InterPro" id="IPR050138">
    <property type="entry name" value="DHOase/Allantoinase_Hydrolase"/>
</dbReference>
<keyword evidence="4" id="KW-1185">Reference proteome</keyword>
<dbReference type="AlphaFoldDB" id="A3UBG7"/>
<dbReference type="SUPFAM" id="SSF51556">
    <property type="entry name" value="Metallo-dependent hydrolases"/>
    <property type="match status" value="1"/>
</dbReference>
<dbReference type="HOGENOM" id="CLU_015572_1_0_10"/>
<dbReference type="Gene3D" id="2.30.40.10">
    <property type="entry name" value="Urease, subunit C, domain 1"/>
    <property type="match status" value="1"/>
</dbReference>
<dbReference type="STRING" id="216432.CA2559_08046"/>
<dbReference type="CDD" id="cd01317">
    <property type="entry name" value="DHOase_IIa"/>
    <property type="match status" value="1"/>
</dbReference>
<dbReference type="GO" id="GO:0006221">
    <property type="term" value="P:pyrimidine nucleotide biosynthetic process"/>
    <property type="evidence" value="ECO:0007669"/>
    <property type="project" value="UniProtKB-KW"/>
</dbReference>
<proteinExistence type="predicted"/>
<dbReference type="Pfam" id="PF12890">
    <property type="entry name" value="DHOase"/>
    <property type="match status" value="1"/>
</dbReference>
<dbReference type="PANTHER" id="PTHR43668:SF2">
    <property type="entry name" value="ALLANTOINASE"/>
    <property type="match status" value="1"/>
</dbReference>
<name>A3UBG7_CROAH</name>
<accession>A3UBG7</accession>
<dbReference type="GO" id="GO:0005737">
    <property type="term" value="C:cytoplasm"/>
    <property type="evidence" value="ECO:0007669"/>
    <property type="project" value="TreeGrafter"/>
</dbReference>
<dbReference type="GO" id="GO:0004038">
    <property type="term" value="F:allantoinase activity"/>
    <property type="evidence" value="ECO:0007669"/>
    <property type="project" value="TreeGrafter"/>
</dbReference>
<gene>
    <name evidence="3" type="ordered locus">CA2559_08046</name>
</gene>
<dbReference type="SUPFAM" id="SSF51338">
    <property type="entry name" value="Composite domain of metallo-dependent hydrolases"/>
    <property type="match status" value="1"/>
</dbReference>
<reference evidence="3 4" key="1">
    <citation type="journal article" date="2010" name="J. Bacteriol.">
        <title>The complete genome sequence of Croceibacter atlanticus HTCC2559T.</title>
        <authorList>
            <person name="Oh H.M."/>
            <person name="Kang I."/>
            <person name="Ferriera S."/>
            <person name="Giovannoni S.J."/>
            <person name="Cho J.C."/>
        </authorList>
    </citation>
    <scope>NUCLEOTIDE SEQUENCE [LARGE SCALE GENOMIC DNA]</scope>
    <source>
        <strain evidence="4">ATCC BAA-628 / HTCC2559 / KCTC 12090</strain>
    </source>
</reference>
<protein>
    <submittedName>
        <fullName evidence="3">Dihydroorotase</fullName>
    </submittedName>
</protein>
<evidence type="ECO:0000259" key="2">
    <source>
        <dbReference type="Pfam" id="PF12890"/>
    </source>
</evidence>
<keyword evidence="1" id="KW-0665">Pyrimidine biosynthesis</keyword>
<dbReference type="GO" id="GO:0046872">
    <property type="term" value="F:metal ion binding"/>
    <property type="evidence" value="ECO:0007669"/>
    <property type="project" value="InterPro"/>
</dbReference>
<dbReference type="PANTHER" id="PTHR43668">
    <property type="entry name" value="ALLANTOINASE"/>
    <property type="match status" value="1"/>
</dbReference>
<organism evidence="3 4">
    <name type="scientific">Croceibacter atlanticus (strain ATCC BAA-628 / JCM 21780 / CIP 108009 / IAM 15332 / KCTC 12090 / HTCC2559)</name>
    <dbReference type="NCBI Taxonomy" id="216432"/>
    <lineage>
        <taxon>Bacteria</taxon>
        <taxon>Pseudomonadati</taxon>
        <taxon>Bacteroidota</taxon>
        <taxon>Flavobacteriia</taxon>
        <taxon>Flavobacteriales</taxon>
        <taxon>Flavobacteriaceae</taxon>
        <taxon>Croceibacter</taxon>
    </lineage>
</organism>
<evidence type="ECO:0000256" key="1">
    <source>
        <dbReference type="ARBA" id="ARBA00022975"/>
    </source>
</evidence>
<dbReference type="GO" id="GO:0006145">
    <property type="term" value="P:purine nucleobase catabolic process"/>
    <property type="evidence" value="ECO:0007669"/>
    <property type="project" value="TreeGrafter"/>
</dbReference>
<dbReference type="GO" id="GO:0004151">
    <property type="term" value="F:dihydroorotase activity"/>
    <property type="evidence" value="ECO:0007669"/>
    <property type="project" value="InterPro"/>
</dbReference>
<dbReference type="InterPro" id="IPR011059">
    <property type="entry name" value="Metal-dep_hydrolase_composite"/>
</dbReference>
<evidence type="ECO:0000313" key="3">
    <source>
        <dbReference type="EMBL" id="EAP85968.1"/>
    </source>
</evidence>